<evidence type="ECO:0000256" key="1">
    <source>
        <dbReference type="ARBA" id="ARBA00023002"/>
    </source>
</evidence>
<keyword evidence="1" id="KW-0560">Oxidoreductase</keyword>
<evidence type="ECO:0000259" key="3">
    <source>
        <dbReference type="Pfam" id="PF01494"/>
    </source>
</evidence>
<evidence type="ECO:0000313" key="4">
    <source>
        <dbReference type="EMBL" id="CAF0742808.1"/>
    </source>
</evidence>
<dbReference type="Pfam" id="PF01494">
    <property type="entry name" value="FAD_binding_3"/>
    <property type="match status" value="1"/>
</dbReference>
<evidence type="ECO:0000313" key="6">
    <source>
        <dbReference type="Proteomes" id="UP000663832"/>
    </source>
</evidence>
<keyword evidence="6" id="KW-1185">Reference proteome</keyword>
<feature type="domain" description="FAD-binding" evidence="3">
    <location>
        <begin position="5"/>
        <end position="352"/>
    </location>
</feature>
<dbReference type="InterPro" id="IPR036188">
    <property type="entry name" value="FAD/NAD-bd_sf"/>
</dbReference>
<reference evidence="5" key="1">
    <citation type="submission" date="2021-02" db="EMBL/GenBank/DDBJ databases">
        <authorList>
            <person name="Nowell W R."/>
        </authorList>
    </citation>
    <scope>NUCLEOTIDE SEQUENCE</scope>
</reference>
<sequence length="394" mass="44195">MSQGTVLVIGGGVAGALTSLFLKQNGFSPELYERVAAFNDVGVVKQIKGSLALAPNGLKILSQIPGLDKKFLDNGASFNYLSHRTSHGTILAETPIDIYSLRFGYPLLGIKRTVVLRLLHEELNRQLIPIHFNKSLCALTQSNEHVTVEFQDGTKVIGNYLIGCDGLRSTVRQLLFGSDQPTYTGLTQTIGITDHIRQLDRSEMLNVYGDGGTHFITYPFNSKEACFACTFRESIADTESWRSLSTEQALKFIQECGFARWASPVDKFISNASRLIKIGLYDRPELKTWYKDRVVLAGDAAHATSPHLGQGANQAMEDAYYLVKFWKINITDHMKAFEDYTQLRKERTSRLVTAARRQGEARVCIEPEECQKRNEMLSKGINLNDISWIYDIQL</sequence>
<dbReference type="GO" id="GO:0071949">
    <property type="term" value="F:FAD binding"/>
    <property type="evidence" value="ECO:0007669"/>
    <property type="project" value="InterPro"/>
</dbReference>
<dbReference type="InterPro" id="IPR002938">
    <property type="entry name" value="FAD-bd"/>
</dbReference>
<dbReference type="PANTHER" id="PTHR13789:SF309">
    <property type="entry name" value="PUTATIVE (AFU_ORTHOLOGUE AFUA_6G14510)-RELATED"/>
    <property type="match status" value="1"/>
</dbReference>
<dbReference type="GO" id="GO:0004497">
    <property type="term" value="F:monooxygenase activity"/>
    <property type="evidence" value="ECO:0007669"/>
    <property type="project" value="UniProtKB-KW"/>
</dbReference>
<keyword evidence="2" id="KW-0503">Monooxygenase</keyword>
<dbReference type="PANTHER" id="PTHR13789">
    <property type="entry name" value="MONOOXYGENASE"/>
    <property type="match status" value="1"/>
</dbReference>
<evidence type="ECO:0000313" key="5">
    <source>
        <dbReference type="EMBL" id="CAF0968148.1"/>
    </source>
</evidence>
<dbReference type="InterPro" id="IPR050493">
    <property type="entry name" value="FAD-dep_Monooxygenase_BioMet"/>
</dbReference>
<dbReference type="Proteomes" id="UP000663832">
    <property type="component" value="Unassembled WGS sequence"/>
</dbReference>
<dbReference type="OrthoDB" id="10029326at2759"/>
<dbReference type="EMBL" id="CAJNOM010000067">
    <property type="protein sequence ID" value="CAF0968148.1"/>
    <property type="molecule type" value="Genomic_DNA"/>
</dbReference>
<evidence type="ECO:0000256" key="2">
    <source>
        <dbReference type="ARBA" id="ARBA00023033"/>
    </source>
</evidence>
<dbReference type="AlphaFoldDB" id="A0A814EDS5"/>
<comment type="caution">
    <text evidence="5">The sequence shown here is derived from an EMBL/GenBank/DDBJ whole genome shotgun (WGS) entry which is preliminary data.</text>
</comment>
<dbReference type="PRINTS" id="PR00420">
    <property type="entry name" value="RNGMNOXGNASE"/>
</dbReference>
<dbReference type="SUPFAM" id="SSF51905">
    <property type="entry name" value="FAD/NAD(P)-binding domain"/>
    <property type="match status" value="1"/>
</dbReference>
<dbReference type="Proteomes" id="UP000663877">
    <property type="component" value="Unassembled WGS sequence"/>
</dbReference>
<name>A0A814EDS5_9BILA</name>
<dbReference type="EMBL" id="CAJNOI010000004">
    <property type="protein sequence ID" value="CAF0742808.1"/>
    <property type="molecule type" value="Genomic_DNA"/>
</dbReference>
<dbReference type="Gene3D" id="3.50.50.60">
    <property type="entry name" value="FAD/NAD(P)-binding domain"/>
    <property type="match status" value="1"/>
</dbReference>
<accession>A0A814EDS5</accession>
<protein>
    <recommendedName>
        <fullName evidence="3">FAD-binding domain-containing protein</fullName>
    </recommendedName>
</protein>
<organism evidence="5 6">
    <name type="scientific">Adineta steineri</name>
    <dbReference type="NCBI Taxonomy" id="433720"/>
    <lineage>
        <taxon>Eukaryota</taxon>
        <taxon>Metazoa</taxon>
        <taxon>Spiralia</taxon>
        <taxon>Gnathifera</taxon>
        <taxon>Rotifera</taxon>
        <taxon>Eurotatoria</taxon>
        <taxon>Bdelloidea</taxon>
        <taxon>Adinetida</taxon>
        <taxon>Adinetidae</taxon>
        <taxon>Adineta</taxon>
    </lineage>
</organism>
<proteinExistence type="predicted"/>
<gene>
    <name evidence="4" type="ORF">BJG266_LOCUS1960</name>
    <name evidence="5" type="ORF">QVE165_LOCUS13189</name>
</gene>